<proteinExistence type="predicted"/>
<dbReference type="RefSeq" id="WP_139203445.1">
    <property type="nucleotide sequence ID" value="NZ_FOCX01000005.1"/>
</dbReference>
<evidence type="ECO:0000256" key="1">
    <source>
        <dbReference type="SAM" id="MobiDB-lite"/>
    </source>
</evidence>
<reference evidence="3" key="1">
    <citation type="submission" date="2016-10" db="EMBL/GenBank/DDBJ databases">
        <authorList>
            <person name="Varghese N."/>
            <person name="Submissions S."/>
        </authorList>
    </citation>
    <scope>NUCLEOTIDE SEQUENCE [LARGE SCALE GENOMIC DNA]</scope>
    <source>
        <strain evidence="3">IBRC-M 10043</strain>
    </source>
</reference>
<protein>
    <submittedName>
        <fullName evidence="2">Uncharacterized protein</fullName>
    </submittedName>
</protein>
<evidence type="ECO:0000313" key="3">
    <source>
        <dbReference type="Proteomes" id="UP000198775"/>
    </source>
</evidence>
<keyword evidence="3" id="KW-1185">Reference proteome</keyword>
<dbReference type="Proteomes" id="UP000198775">
    <property type="component" value="Unassembled WGS sequence"/>
</dbReference>
<gene>
    <name evidence="2" type="ORF">SAMN05216388_1005178</name>
</gene>
<feature type="region of interest" description="Disordered" evidence="1">
    <location>
        <begin position="22"/>
        <end position="50"/>
    </location>
</feature>
<dbReference type="PROSITE" id="PS51257">
    <property type="entry name" value="PROKAR_LIPOPROTEIN"/>
    <property type="match status" value="1"/>
</dbReference>
<sequence length="133" mass="14091">MDRPTALLALSVTVLLLSGCTSAPSGDQPPRTTVAPAQLPDSAATDRALAAETESVSSQLWNASCLDYWEIGQFTAEAEATVTNRTKHGVVVDVQRPYSWAKDGGVADAVANARYLVTENETIRRSGPSIDPC</sequence>
<dbReference type="AlphaFoldDB" id="A0A1H8JTM6"/>
<dbReference type="OrthoDB" id="307566at2157"/>
<organism evidence="2 3">
    <name type="scientific">Halorientalis persicus</name>
    <dbReference type="NCBI Taxonomy" id="1367881"/>
    <lineage>
        <taxon>Archaea</taxon>
        <taxon>Methanobacteriati</taxon>
        <taxon>Methanobacteriota</taxon>
        <taxon>Stenosarchaea group</taxon>
        <taxon>Halobacteria</taxon>
        <taxon>Halobacteriales</taxon>
        <taxon>Haloarculaceae</taxon>
        <taxon>Halorientalis</taxon>
    </lineage>
</organism>
<name>A0A1H8JTM6_9EURY</name>
<evidence type="ECO:0000313" key="2">
    <source>
        <dbReference type="EMBL" id="SEN84103.1"/>
    </source>
</evidence>
<dbReference type="EMBL" id="FOCX01000005">
    <property type="protein sequence ID" value="SEN84103.1"/>
    <property type="molecule type" value="Genomic_DNA"/>
</dbReference>
<accession>A0A1H8JTM6</accession>